<keyword evidence="1" id="KW-0175">Coiled coil</keyword>
<name>A0A0H2S1Q3_9AGAM</name>
<proteinExistence type="predicted"/>
<feature type="coiled-coil region" evidence="1">
    <location>
        <begin position="447"/>
        <end position="474"/>
    </location>
</feature>
<evidence type="ECO:0008006" key="5">
    <source>
        <dbReference type="Google" id="ProtNLM"/>
    </source>
</evidence>
<evidence type="ECO:0000313" key="4">
    <source>
        <dbReference type="Proteomes" id="UP000053477"/>
    </source>
</evidence>
<feature type="coiled-coil region" evidence="1">
    <location>
        <begin position="76"/>
        <end position="103"/>
    </location>
</feature>
<evidence type="ECO:0000256" key="1">
    <source>
        <dbReference type="SAM" id="Coils"/>
    </source>
</evidence>
<protein>
    <recommendedName>
        <fullName evidence="5">Microtubule associated protein</fullName>
    </recommendedName>
</protein>
<dbReference type="InterPro" id="IPR007145">
    <property type="entry name" value="MAP65_Ase1_PRC1"/>
</dbReference>
<evidence type="ECO:0000313" key="3">
    <source>
        <dbReference type="EMBL" id="KLO17899.1"/>
    </source>
</evidence>
<dbReference type="GO" id="GO:0008017">
    <property type="term" value="F:microtubule binding"/>
    <property type="evidence" value="ECO:0007669"/>
    <property type="project" value="InterPro"/>
</dbReference>
<dbReference type="Gene3D" id="1.20.58.1520">
    <property type="match status" value="1"/>
</dbReference>
<dbReference type="STRING" id="27342.A0A0H2S1Q3"/>
<feature type="compositionally biased region" description="Polar residues" evidence="2">
    <location>
        <begin position="615"/>
        <end position="627"/>
    </location>
</feature>
<feature type="compositionally biased region" description="Low complexity" evidence="2">
    <location>
        <begin position="589"/>
        <end position="598"/>
    </location>
</feature>
<dbReference type="PANTHER" id="PTHR19321">
    <property type="entry name" value="PROTEIN REGULATOR OF CYTOKINESIS 1 PRC1-RELATED"/>
    <property type="match status" value="1"/>
</dbReference>
<gene>
    <name evidence="3" type="ORF">SCHPADRAFT_845934</name>
</gene>
<dbReference type="GO" id="GO:0051256">
    <property type="term" value="P:mitotic spindle midzone assembly"/>
    <property type="evidence" value="ECO:0007669"/>
    <property type="project" value="TreeGrafter"/>
</dbReference>
<dbReference type="GO" id="GO:0005737">
    <property type="term" value="C:cytoplasm"/>
    <property type="evidence" value="ECO:0007669"/>
    <property type="project" value="TreeGrafter"/>
</dbReference>
<feature type="compositionally biased region" description="Polar residues" evidence="2">
    <location>
        <begin position="599"/>
        <end position="608"/>
    </location>
</feature>
<dbReference type="EMBL" id="KQ085900">
    <property type="protein sequence ID" value="KLO17899.1"/>
    <property type="molecule type" value="Genomic_DNA"/>
</dbReference>
<dbReference type="GO" id="GO:1990023">
    <property type="term" value="C:mitotic spindle midzone"/>
    <property type="evidence" value="ECO:0007669"/>
    <property type="project" value="TreeGrafter"/>
</dbReference>
<evidence type="ECO:0000256" key="2">
    <source>
        <dbReference type="SAM" id="MobiDB-lite"/>
    </source>
</evidence>
<dbReference type="AlphaFoldDB" id="A0A0H2S1Q3"/>
<reference evidence="3 4" key="1">
    <citation type="submission" date="2015-04" db="EMBL/GenBank/DDBJ databases">
        <title>Complete genome sequence of Schizopora paradoxa KUC8140, a cosmopolitan wood degrader in East Asia.</title>
        <authorList>
            <consortium name="DOE Joint Genome Institute"/>
            <person name="Min B."/>
            <person name="Park H."/>
            <person name="Jang Y."/>
            <person name="Kim J.-J."/>
            <person name="Kim K.H."/>
            <person name="Pangilinan J."/>
            <person name="Lipzen A."/>
            <person name="Riley R."/>
            <person name="Grigoriev I.V."/>
            <person name="Spatafora J.W."/>
            <person name="Choi I.-G."/>
        </authorList>
    </citation>
    <scope>NUCLEOTIDE SEQUENCE [LARGE SCALE GENOMIC DNA]</scope>
    <source>
        <strain evidence="3 4">KUC8140</strain>
    </source>
</reference>
<dbReference type="InParanoid" id="A0A0H2S1Q3"/>
<sequence length="777" mass="87269">MTTTATTTFTMSTSPSKAQETPLTIPALLNALHTHLQTQTQLLPTLHAQLGLPPSAIADELQALQHHLTETVESQVQKRRNEVDEWMKKCDELERECSRYSKALGGHIKSIGATIGELRKQQVLPVRFEMVNQFRDKVDQLYKAKLEQQTNYINRIVTLSRTLGTHLFSPDMMELCAAQGEDPSDILSLRDVTPERFSKLDKEFYRGKAEINNRFHLLAEAFKRLDELYAILGMEPPSTDSLASSSLLLCPPNPLSLSVNSVDPFMSSISSISTPTPQSRQSKTPTASLFSSSDNAFAYQQIFCKYVYELDQRDPEGKMDDSEREKLLEGVEPSQGLLEWANLSIKELEAIESQRQAQIESMCDQLINLWKRLDISVDEMEQFMEQHKGVTDECVAAYEKELEGMMRIKRERMEEFVENARSEIKVLWDELMMSPEERNEFMPFSERDFTEELLAVHEEEIRRLKDEVELKALLLAKITKYYEICADQKELQKSAADQGRLMGRGTRGDPGRLLREEKMRKRVQKDLPKLVDELLRKLPTWEAEQDRPFIVNGVRFLDVLLESVEGKENSKKPRAGSVPPRSRTPGPPSASSSNRPPSTGSDALSHSVPNKRQRLASSSRSISNNLDAQEPLPHRVPFSSRAGAANVASSTDTIPQSTSKHGRTPSSSLPRPKSVTRTHPPTVSIPPKAAYGNAIGLGYPSSGMRSHPIEATRSISHSAVENKPALSSVRSARASRRESFKPRASVDSMAFLNHKDAALNRFMGSSYGSSVKEEDEE</sequence>
<keyword evidence="4" id="KW-1185">Reference proteome</keyword>
<dbReference type="PANTHER" id="PTHR19321:SF41">
    <property type="entry name" value="FASCETTO-RELATED"/>
    <property type="match status" value="1"/>
</dbReference>
<dbReference type="Pfam" id="PF03999">
    <property type="entry name" value="MAP65_ASE1"/>
    <property type="match status" value="1"/>
</dbReference>
<feature type="region of interest" description="Disordered" evidence="2">
    <location>
        <begin position="566"/>
        <end position="745"/>
    </location>
</feature>
<feature type="compositionally biased region" description="Polar residues" evidence="2">
    <location>
        <begin position="647"/>
        <end position="681"/>
    </location>
</feature>
<organism evidence="3 4">
    <name type="scientific">Schizopora paradoxa</name>
    <dbReference type="NCBI Taxonomy" id="27342"/>
    <lineage>
        <taxon>Eukaryota</taxon>
        <taxon>Fungi</taxon>
        <taxon>Dikarya</taxon>
        <taxon>Basidiomycota</taxon>
        <taxon>Agaricomycotina</taxon>
        <taxon>Agaricomycetes</taxon>
        <taxon>Hymenochaetales</taxon>
        <taxon>Schizoporaceae</taxon>
        <taxon>Schizopora</taxon>
    </lineage>
</organism>
<dbReference type="Proteomes" id="UP000053477">
    <property type="component" value="Unassembled WGS sequence"/>
</dbReference>
<accession>A0A0H2S1Q3</accession>
<dbReference type="OrthoDB" id="642895at2759"/>